<sequence>MGAFACLGRHPRADRPPAQLPAGPAESQPDDSTVFHVSLHPVPSSSNSGFHDTDGASLSLPPPLWNPHHHP</sequence>
<dbReference type="EMBL" id="BPLR01016161">
    <property type="protein sequence ID" value="GIY81748.1"/>
    <property type="molecule type" value="Genomic_DNA"/>
</dbReference>
<comment type="caution">
    <text evidence="2">The sequence shown here is derived from an EMBL/GenBank/DDBJ whole genome shotgun (WGS) entry which is preliminary data.</text>
</comment>
<keyword evidence="3" id="KW-1185">Reference proteome</keyword>
<accession>A0AAV4WHJ6</accession>
<evidence type="ECO:0000313" key="2">
    <source>
        <dbReference type="EMBL" id="GIY81748.1"/>
    </source>
</evidence>
<proteinExistence type="predicted"/>
<evidence type="ECO:0000313" key="3">
    <source>
        <dbReference type="Proteomes" id="UP001054945"/>
    </source>
</evidence>
<evidence type="ECO:0000256" key="1">
    <source>
        <dbReference type="SAM" id="MobiDB-lite"/>
    </source>
</evidence>
<dbReference type="Proteomes" id="UP001054945">
    <property type="component" value="Unassembled WGS sequence"/>
</dbReference>
<reference evidence="2 3" key="1">
    <citation type="submission" date="2021-06" db="EMBL/GenBank/DDBJ databases">
        <title>Caerostris extrusa draft genome.</title>
        <authorList>
            <person name="Kono N."/>
            <person name="Arakawa K."/>
        </authorList>
    </citation>
    <scope>NUCLEOTIDE SEQUENCE [LARGE SCALE GENOMIC DNA]</scope>
</reference>
<dbReference type="AlphaFoldDB" id="A0AAV4WHJ6"/>
<protein>
    <submittedName>
        <fullName evidence="2">Uncharacterized protein</fullName>
    </submittedName>
</protein>
<organism evidence="2 3">
    <name type="scientific">Caerostris extrusa</name>
    <name type="common">Bark spider</name>
    <name type="synonym">Caerostris bankana</name>
    <dbReference type="NCBI Taxonomy" id="172846"/>
    <lineage>
        <taxon>Eukaryota</taxon>
        <taxon>Metazoa</taxon>
        <taxon>Ecdysozoa</taxon>
        <taxon>Arthropoda</taxon>
        <taxon>Chelicerata</taxon>
        <taxon>Arachnida</taxon>
        <taxon>Araneae</taxon>
        <taxon>Araneomorphae</taxon>
        <taxon>Entelegynae</taxon>
        <taxon>Araneoidea</taxon>
        <taxon>Araneidae</taxon>
        <taxon>Caerostris</taxon>
    </lineage>
</organism>
<feature type="region of interest" description="Disordered" evidence="1">
    <location>
        <begin position="1"/>
        <end position="71"/>
    </location>
</feature>
<gene>
    <name evidence="2" type="ORF">CEXT_670391</name>
</gene>
<name>A0AAV4WHJ6_CAEEX</name>